<dbReference type="Proteomes" id="UP000032582">
    <property type="component" value="Unassembled WGS sequence"/>
</dbReference>
<protein>
    <submittedName>
        <fullName evidence="4">Glycosyl transferase</fullName>
    </submittedName>
</protein>
<dbReference type="GO" id="GO:0016758">
    <property type="term" value="F:hexosyltransferase activity"/>
    <property type="evidence" value="ECO:0007669"/>
    <property type="project" value="UniProtKB-ARBA"/>
</dbReference>
<comment type="caution">
    <text evidence="4">The sequence shown here is derived from an EMBL/GenBank/DDBJ whole genome shotgun (WGS) entry which is preliminary data.</text>
</comment>
<evidence type="ECO:0000259" key="3">
    <source>
        <dbReference type="Pfam" id="PF00535"/>
    </source>
</evidence>
<dbReference type="AlphaFoldDB" id="A0A0D8L9L3"/>
<dbReference type="InterPro" id="IPR001173">
    <property type="entry name" value="Glyco_trans_2-like"/>
</dbReference>
<evidence type="ECO:0000256" key="2">
    <source>
        <dbReference type="ARBA" id="ARBA00022679"/>
    </source>
</evidence>
<dbReference type="Gene3D" id="3.90.550.10">
    <property type="entry name" value="Spore Coat Polysaccharide Biosynthesis Protein SpsA, Chain A"/>
    <property type="match status" value="1"/>
</dbReference>
<feature type="domain" description="Glycosyltransferase 2-like" evidence="3">
    <location>
        <begin position="13"/>
        <end position="137"/>
    </location>
</feature>
<evidence type="ECO:0000256" key="1">
    <source>
        <dbReference type="ARBA" id="ARBA00022676"/>
    </source>
</evidence>
<organism evidence="4 5">
    <name type="scientific">Morganella morganii</name>
    <name type="common">Proteus morganii</name>
    <dbReference type="NCBI Taxonomy" id="582"/>
    <lineage>
        <taxon>Bacteria</taxon>
        <taxon>Pseudomonadati</taxon>
        <taxon>Pseudomonadota</taxon>
        <taxon>Gammaproteobacteria</taxon>
        <taxon>Enterobacterales</taxon>
        <taxon>Morganellaceae</taxon>
        <taxon>Morganella</taxon>
    </lineage>
</organism>
<dbReference type="PATRIC" id="fig|582.24.peg.3276"/>
<dbReference type="EMBL" id="JZSH01000105">
    <property type="protein sequence ID" value="KJF77796.1"/>
    <property type="molecule type" value="Genomic_DNA"/>
</dbReference>
<sequence length="342" mass="39636">MNVFSDSSQPLLSIVVAVYNGEKFLPQFFDCLLKQTLPSCELILVNDGSKDNTDAVLREWQDKFPSVTVLEQENQGVSVARNTGFAAAKGKYVTFPDIDDVIHPQMYSRLLDIALAGKLDVVTCNGSYIYEDGREPQPIFPPDRLRSTGVISGPDWLKRALNSRKFLHVTWLNLYRTDFLREHGYYFEPGLHHQDIPWTTELLLTAERVEYIDERYYDYLIHSESVSHTPPDDKIRVRTIHNYMKILEMLNDINQRHADIVKQIPACYWQISKEGLGILHTICDIESPEVKQEIVRELFDRGIWSLIWDNAKDLRLRWRLARRYPRLKAILKDAAENTATPV</sequence>
<dbReference type="Pfam" id="PF00535">
    <property type="entry name" value="Glycos_transf_2"/>
    <property type="match status" value="1"/>
</dbReference>
<dbReference type="PANTHER" id="PTHR22916">
    <property type="entry name" value="GLYCOSYLTRANSFERASE"/>
    <property type="match status" value="1"/>
</dbReference>
<dbReference type="CDD" id="cd00761">
    <property type="entry name" value="Glyco_tranf_GTA_type"/>
    <property type="match status" value="1"/>
</dbReference>
<name>A0A0D8L9L3_MORMO</name>
<dbReference type="InterPro" id="IPR029044">
    <property type="entry name" value="Nucleotide-diphossugar_trans"/>
</dbReference>
<gene>
    <name evidence="4" type="ORF">UA45_10400</name>
</gene>
<dbReference type="PANTHER" id="PTHR22916:SF51">
    <property type="entry name" value="GLYCOSYLTRANSFERASE EPSH-RELATED"/>
    <property type="match status" value="1"/>
</dbReference>
<keyword evidence="2 4" id="KW-0808">Transferase</keyword>
<dbReference type="SUPFAM" id="SSF53448">
    <property type="entry name" value="Nucleotide-diphospho-sugar transferases"/>
    <property type="match status" value="1"/>
</dbReference>
<keyword evidence="1" id="KW-0328">Glycosyltransferase</keyword>
<dbReference type="NCBIfam" id="NF007482">
    <property type="entry name" value="PRK10073.1"/>
    <property type="match status" value="1"/>
</dbReference>
<proteinExistence type="predicted"/>
<evidence type="ECO:0000313" key="4">
    <source>
        <dbReference type="EMBL" id="KJF77796.1"/>
    </source>
</evidence>
<evidence type="ECO:0000313" key="5">
    <source>
        <dbReference type="Proteomes" id="UP000032582"/>
    </source>
</evidence>
<reference evidence="4 5" key="1">
    <citation type="submission" date="2015-02" db="EMBL/GenBank/DDBJ databases">
        <title>Whole genome shotgun sequencing of cultured foodborne pathogen.</title>
        <authorList>
            <person name="Timme R."/>
            <person name="Allard M.W."/>
            <person name="Strain E."/>
            <person name="Evans P.S."/>
            <person name="Brown E."/>
        </authorList>
    </citation>
    <scope>NUCLEOTIDE SEQUENCE [LARGE SCALE GENOMIC DNA]</scope>
    <source>
        <strain evidence="4 5">GCSL-TSO-24</strain>
    </source>
</reference>
<accession>A0A0D8L9L3</accession>